<dbReference type="SUPFAM" id="SSF52833">
    <property type="entry name" value="Thioredoxin-like"/>
    <property type="match status" value="1"/>
</dbReference>
<dbReference type="Gene3D" id="3.40.30.10">
    <property type="entry name" value="Glutaredoxin"/>
    <property type="match status" value="1"/>
</dbReference>
<comment type="caution">
    <text evidence="3">The sequence shown here is derived from an EMBL/GenBank/DDBJ whole genome shotgun (WGS) entry which is preliminary data.</text>
</comment>
<organism evidence="3 4">
    <name type="scientific">Saccharomonospora viridis</name>
    <dbReference type="NCBI Taxonomy" id="1852"/>
    <lineage>
        <taxon>Bacteria</taxon>
        <taxon>Bacillati</taxon>
        <taxon>Actinomycetota</taxon>
        <taxon>Actinomycetes</taxon>
        <taxon>Pseudonocardiales</taxon>
        <taxon>Pseudonocardiaceae</taxon>
        <taxon>Saccharomonospora</taxon>
    </lineage>
</organism>
<evidence type="ECO:0000256" key="1">
    <source>
        <dbReference type="SAM" id="MobiDB-lite"/>
    </source>
</evidence>
<dbReference type="AlphaFoldDB" id="A0A837D6F2"/>
<dbReference type="InterPro" id="IPR036249">
    <property type="entry name" value="Thioredoxin-like_sf"/>
</dbReference>
<feature type="region of interest" description="Disordered" evidence="1">
    <location>
        <begin position="1"/>
        <end position="20"/>
    </location>
</feature>
<evidence type="ECO:0000313" key="4">
    <source>
        <dbReference type="Proteomes" id="UP000030848"/>
    </source>
</evidence>
<feature type="domain" description="DSBA-like thioredoxin" evidence="2">
    <location>
        <begin position="57"/>
        <end position="259"/>
    </location>
</feature>
<dbReference type="PANTHER" id="PTHR13887">
    <property type="entry name" value="GLUTATHIONE S-TRANSFERASE KAPPA"/>
    <property type="match status" value="1"/>
</dbReference>
<accession>A0A837D6F2</accession>
<dbReference type="CDD" id="cd03024">
    <property type="entry name" value="DsbA_FrnE"/>
    <property type="match status" value="1"/>
</dbReference>
<dbReference type="EMBL" id="JRZE01000006">
    <property type="protein sequence ID" value="KHF43032.1"/>
    <property type="molecule type" value="Genomic_DNA"/>
</dbReference>
<evidence type="ECO:0000259" key="2">
    <source>
        <dbReference type="Pfam" id="PF01323"/>
    </source>
</evidence>
<dbReference type="Proteomes" id="UP000030848">
    <property type="component" value="Unassembled WGS sequence"/>
</dbReference>
<reference evidence="3 4" key="1">
    <citation type="submission" date="2014-10" db="EMBL/GenBank/DDBJ databases">
        <title>Genome sequence of Micropolyspora internatus JCM3315.</title>
        <authorList>
            <person name="Shin S.-K."/>
            <person name="Yi H."/>
        </authorList>
    </citation>
    <scope>NUCLEOTIDE SEQUENCE [LARGE SCALE GENOMIC DNA]</scope>
    <source>
        <strain evidence="3 4">JCM 3315</strain>
    </source>
</reference>
<dbReference type="GO" id="GO:0016491">
    <property type="term" value="F:oxidoreductase activity"/>
    <property type="evidence" value="ECO:0007669"/>
    <property type="project" value="InterPro"/>
</dbReference>
<evidence type="ECO:0000313" key="3">
    <source>
        <dbReference type="EMBL" id="KHF43032.1"/>
    </source>
</evidence>
<name>A0A837D6F2_9PSEU</name>
<dbReference type="InterPro" id="IPR001853">
    <property type="entry name" value="DSBA-like_thioredoxin_dom"/>
</dbReference>
<sequence>MPKPGFSGGDGRRRRSRSSRYAAARFPNAPGASRITTCSRNIRLERRVVGDMSASVRVDVWSDIACPWCYIGKRKFEAALAEFDGAADVTVTYRSFELAPDTPVDFDGSEVDFLAGYKGMPREQVEQMLRQVSAVAESVGLRYDFDALRHTKTLLAHQVLHHAKKHGKQLDLVERLFQAYFTEGRHVGRAEELAELAAEVGLDRDETFRKLQEGTYADAVQDDLRQAKAFGIRGVPFYVFNERYAVSGAQQPDVFLQALRKARSEGVSS</sequence>
<dbReference type="PANTHER" id="PTHR13887:SF41">
    <property type="entry name" value="THIOREDOXIN SUPERFAMILY PROTEIN"/>
    <property type="match status" value="1"/>
</dbReference>
<proteinExistence type="predicted"/>
<gene>
    <name evidence="3" type="ORF">MINT15_32340</name>
</gene>
<protein>
    <submittedName>
        <fullName evidence="3">DSBA oxidoreductase</fullName>
    </submittedName>
</protein>
<dbReference type="Pfam" id="PF01323">
    <property type="entry name" value="DSBA"/>
    <property type="match status" value="1"/>
</dbReference>